<reference evidence="1" key="1">
    <citation type="submission" date="2022-03" db="EMBL/GenBank/DDBJ databases">
        <authorList>
            <person name="Alioto T."/>
            <person name="Alioto T."/>
            <person name="Gomez Garrido J."/>
        </authorList>
    </citation>
    <scope>NUCLEOTIDE SEQUENCE</scope>
</reference>
<gene>
    <name evidence="1" type="ORF">PECUL_23A039382</name>
</gene>
<organism evidence="1 2">
    <name type="scientific">Pelobates cultripes</name>
    <name type="common">Western spadefoot toad</name>
    <dbReference type="NCBI Taxonomy" id="61616"/>
    <lineage>
        <taxon>Eukaryota</taxon>
        <taxon>Metazoa</taxon>
        <taxon>Chordata</taxon>
        <taxon>Craniata</taxon>
        <taxon>Vertebrata</taxon>
        <taxon>Euteleostomi</taxon>
        <taxon>Amphibia</taxon>
        <taxon>Batrachia</taxon>
        <taxon>Anura</taxon>
        <taxon>Pelobatoidea</taxon>
        <taxon>Pelobatidae</taxon>
        <taxon>Pelobates</taxon>
    </lineage>
</organism>
<evidence type="ECO:0000313" key="1">
    <source>
        <dbReference type="EMBL" id="CAH2295689.1"/>
    </source>
</evidence>
<accession>A0AAD1S9F5</accession>
<proteinExistence type="predicted"/>
<keyword evidence="2" id="KW-1185">Reference proteome</keyword>
<evidence type="ECO:0000313" key="2">
    <source>
        <dbReference type="Proteomes" id="UP001295444"/>
    </source>
</evidence>
<dbReference type="Gene3D" id="3.30.70.1820">
    <property type="entry name" value="L1 transposable element, RRM domain"/>
    <property type="match status" value="1"/>
</dbReference>
<dbReference type="EMBL" id="OW240916">
    <property type="protein sequence ID" value="CAH2295689.1"/>
    <property type="molecule type" value="Genomic_DNA"/>
</dbReference>
<dbReference type="AlphaFoldDB" id="A0AAD1S9F5"/>
<sequence>MNPAIRLDVNALRTDITAHGSRLQNLEAATHTMSEQAKTSTLVVTRQGNMLLALRRQTEDLDNRGRWSNIRIRGLPEPPAKGDVEATLTDLFLDILGPDMPDTLTFDRVHRANRPCMADNTPRDVIYCLHQYRHNAHVEGPQGHAAYHSTTLRSGHPVQMGISFCPTSKKPE</sequence>
<dbReference type="Proteomes" id="UP001295444">
    <property type="component" value="Chromosome 05"/>
</dbReference>
<name>A0AAD1S9F5_PELCU</name>
<protein>
    <submittedName>
        <fullName evidence="1">Uncharacterized protein</fullName>
    </submittedName>
</protein>